<proteinExistence type="predicted"/>
<dbReference type="AlphaFoldDB" id="A0A0L9VPP6"/>
<gene>
    <name evidence="1" type="ORF">LR48_Vigan11g004700</name>
</gene>
<dbReference type="Gramene" id="KOM57015">
    <property type="protein sequence ID" value="KOM57015"/>
    <property type="gene ID" value="LR48_Vigan11g004700"/>
</dbReference>
<protein>
    <submittedName>
        <fullName evidence="1">Uncharacterized protein</fullName>
    </submittedName>
</protein>
<accession>A0A0L9VPP6</accession>
<name>A0A0L9VPP6_PHAAN</name>
<evidence type="ECO:0000313" key="1">
    <source>
        <dbReference type="EMBL" id="KOM57015.1"/>
    </source>
</evidence>
<dbReference type="EMBL" id="CM003381">
    <property type="protein sequence ID" value="KOM57015.1"/>
    <property type="molecule type" value="Genomic_DNA"/>
</dbReference>
<evidence type="ECO:0000313" key="2">
    <source>
        <dbReference type="Proteomes" id="UP000053144"/>
    </source>
</evidence>
<reference evidence="2" key="1">
    <citation type="journal article" date="2015" name="Proc. Natl. Acad. Sci. U.S.A.">
        <title>Genome sequencing of adzuki bean (Vigna angularis) provides insight into high starch and low fat accumulation and domestication.</title>
        <authorList>
            <person name="Yang K."/>
            <person name="Tian Z."/>
            <person name="Chen C."/>
            <person name="Luo L."/>
            <person name="Zhao B."/>
            <person name="Wang Z."/>
            <person name="Yu L."/>
            <person name="Li Y."/>
            <person name="Sun Y."/>
            <person name="Li W."/>
            <person name="Chen Y."/>
            <person name="Li Y."/>
            <person name="Zhang Y."/>
            <person name="Ai D."/>
            <person name="Zhao J."/>
            <person name="Shang C."/>
            <person name="Ma Y."/>
            <person name="Wu B."/>
            <person name="Wang M."/>
            <person name="Gao L."/>
            <person name="Sun D."/>
            <person name="Zhang P."/>
            <person name="Guo F."/>
            <person name="Wang W."/>
            <person name="Li Y."/>
            <person name="Wang J."/>
            <person name="Varshney R.K."/>
            <person name="Wang J."/>
            <person name="Ling H.Q."/>
            <person name="Wan P."/>
        </authorList>
    </citation>
    <scope>NUCLEOTIDE SEQUENCE</scope>
    <source>
        <strain evidence="2">cv. Jingnong 6</strain>
    </source>
</reference>
<organism evidence="1 2">
    <name type="scientific">Phaseolus angularis</name>
    <name type="common">Azuki bean</name>
    <name type="synonym">Vigna angularis</name>
    <dbReference type="NCBI Taxonomy" id="3914"/>
    <lineage>
        <taxon>Eukaryota</taxon>
        <taxon>Viridiplantae</taxon>
        <taxon>Streptophyta</taxon>
        <taxon>Embryophyta</taxon>
        <taxon>Tracheophyta</taxon>
        <taxon>Spermatophyta</taxon>
        <taxon>Magnoliopsida</taxon>
        <taxon>eudicotyledons</taxon>
        <taxon>Gunneridae</taxon>
        <taxon>Pentapetalae</taxon>
        <taxon>rosids</taxon>
        <taxon>fabids</taxon>
        <taxon>Fabales</taxon>
        <taxon>Fabaceae</taxon>
        <taxon>Papilionoideae</taxon>
        <taxon>50 kb inversion clade</taxon>
        <taxon>NPAAA clade</taxon>
        <taxon>indigoferoid/millettioid clade</taxon>
        <taxon>Phaseoleae</taxon>
        <taxon>Vigna</taxon>
    </lineage>
</organism>
<dbReference type="Proteomes" id="UP000053144">
    <property type="component" value="Chromosome 11"/>
</dbReference>
<sequence length="88" mass="9431">MSLSTRHNNELPTAGDIMMVVNDTGGVACTCTTNVPCVAVIRCLGMWKKKEQEGNLNGGEAELAKMVLLLNAASMKVFVFPKMEGEKG</sequence>